<dbReference type="PANTHER" id="PTHR46558:SF4">
    <property type="entry name" value="DNA-BIDING PHAGE PROTEIN"/>
    <property type="match status" value="1"/>
</dbReference>
<sequence>MEEVYNAIEFGKRLRMIRKKRKYTQEQIAEKLYITSESVSNFETGKTACAHEHVTKLCQILNVSADYLYFGVEKELNEEKPSELDQIINRIKNCNDFDLNRINCMIQILLKQPAA</sequence>
<dbReference type="PROSITE" id="PS50943">
    <property type="entry name" value="HTH_CROC1"/>
    <property type="match status" value="1"/>
</dbReference>
<dbReference type="SMART" id="SM00530">
    <property type="entry name" value="HTH_XRE"/>
    <property type="match status" value="1"/>
</dbReference>
<evidence type="ECO:0000313" key="3">
    <source>
        <dbReference type="EMBL" id="SHM27974.1"/>
    </source>
</evidence>
<dbReference type="InterPro" id="IPR001387">
    <property type="entry name" value="Cro/C1-type_HTH"/>
</dbReference>
<name>A0A1M7HHN8_9FIRM</name>
<feature type="domain" description="HTH cro/C1-type" evidence="2">
    <location>
        <begin position="14"/>
        <end position="68"/>
    </location>
</feature>
<keyword evidence="1" id="KW-0238">DNA-binding</keyword>
<gene>
    <name evidence="3" type="ORF">SAMN02746066_01377</name>
</gene>
<protein>
    <submittedName>
        <fullName evidence="3">Helix-turn-helix domain-containing protein</fullName>
    </submittedName>
</protein>
<proteinExistence type="predicted"/>
<dbReference type="AlphaFoldDB" id="A0A1M7HHN8"/>
<dbReference type="RefSeq" id="WP_073285141.1">
    <property type="nucleotide sequence ID" value="NZ_FRCP01000008.1"/>
</dbReference>
<dbReference type="SUPFAM" id="SSF47413">
    <property type="entry name" value="lambda repressor-like DNA-binding domains"/>
    <property type="match status" value="1"/>
</dbReference>
<dbReference type="STRING" id="1120996.SAMN02746066_01377"/>
<dbReference type="Pfam" id="PF12844">
    <property type="entry name" value="HTH_19"/>
    <property type="match status" value="1"/>
</dbReference>
<evidence type="ECO:0000259" key="2">
    <source>
        <dbReference type="PROSITE" id="PS50943"/>
    </source>
</evidence>
<evidence type="ECO:0000256" key="1">
    <source>
        <dbReference type="ARBA" id="ARBA00023125"/>
    </source>
</evidence>
<reference evidence="3 4" key="1">
    <citation type="submission" date="2016-11" db="EMBL/GenBank/DDBJ databases">
        <authorList>
            <person name="Jaros S."/>
            <person name="Januszkiewicz K."/>
            <person name="Wedrychowicz H."/>
        </authorList>
    </citation>
    <scope>NUCLEOTIDE SEQUENCE [LARGE SCALE GENOMIC DNA]</scope>
    <source>
        <strain evidence="3 4">DSM 15930</strain>
    </source>
</reference>
<accession>A0A1M7HHN8</accession>
<evidence type="ECO:0000313" key="4">
    <source>
        <dbReference type="Proteomes" id="UP000184038"/>
    </source>
</evidence>
<organism evidence="3 4">
    <name type="scientific">Anaerosporobacter mobilis DSM 15930</name>
    <dbReference type="NCBI Taxonomy" id="1120996"/>
    <lineage>
        <taxon>Bacteria</taxon>
        <taxon>Bacillati</taxon>
        <taxon>Bacillota</taxon>
        <taxon>Clostridia</taxon>
        <taxon>Lachnospirales</taxon>
        <taxon>Lachnospiraceae</taxon>
        <taxon>Anaerosporobacter</taxon>
    </lineage>
</organism>
<dbReference type="Gene3D" id="1.10.260.40">
    <property type="entry name" value="lambda repressor-like DNA-binding domains"/>
    <property type="match status" value="1"/>
</dbReference>
<dbReference type="GO" id="GO:0003677">
    <property type="term" value="F:DNA binding"/>
    <property type="evidence" value="ECO:0007669"/>
    <property type="project" value="UniProtKB-KW"/>
</dbReference>
<dbReference type="OrthoDB" id="9805856at2"/>
<dbReference type="InterPro" id="IPR010982">
    <property type="entry name" value="Lambda_DNA-bd_dom_sf"/>
</dbReference>
<dbReference type="EMBL" id="FRCP01000008">
    <property type="protein sequence ID" value="SHM27974.1"/>
    <property type="molecule type" value="Genomic_DNA"/>
</dbReference>
<dbReference type="CDD" id="cd00093">
    <property type="entry name" value="HTH_XRE"/>
    <property type="match status" value="1"/>
</dbReference>
<dbReference type="PANTHER" id="PTHR46558">
    <property type="entry name" value="TRACRIPTIONAL REGULATORY PROTEIN-RELATED-RELATED"/>
    <property type="match status" value="1"/>
</dbReference>
<dbReference type="Proteomes" id="UP000184038">
    <property type="component" value="Unassembled WGS sequence"/>
</dbReference>
<keyword evidence="4" id="KW-1185">Reference proteome</keyword>